<reference evidence="4" key="1">
    <citation type="journal article" date="2024" name="Toxins">
        <title>Genome Sequence Analysis of Native Xenorhabdus Strains Isolated from Entomopathogenic Nematodes in Argentina.</title>
        <authorList>
            <person name="Palma L."/>
            <person name="Frizzo L."/>
            <person name="Kaiser S."/>
            <person name="Berry C."/>
            <person name="Caballero P."/>
            <person name="Bode H.B."/>
            <person name="Del Valle E.E."/>
        </authorList>
    </citation>
    <scope>NUCLEOTIDE SEQUENCE [LARGE SCALE GENOMIC DNA]</scope>
    <source>
        <strain evidence="4">Reich</strain>
    </source>
</reference>
<comment type="caution">
    <text evidence="3">The sequence shown here is derived from an EMBL/GenBank/DDBJ whole genome shotgun (WGS) entry which is preliminary data.</text>
</comment>
<keyword evidence="4" id="KW-1185">Reference proteome</keyword>
<name>A0ABU4SLF5_9GAMM</name>
<proteinExistence type="inferred from homology"/>
<evidence type="ECO:0000256" key="1">
    <source>
        <dbReference type="HAMAP-Rule" id="MF_01866"/>
    </source>
</evidence>
<dbReference type="Gene3D" id="3.10.510.20">
    <property type="entry name" value="YcgL domain"/>
    <property type="match status" value="1"/>
</dbReference>
<accession>A0ABU4SLF5</accession>
<gene>
    <name evidence="3" type="ORF">FE394_09780</name>
</gene>
<evidence type="ECO:0000259" key="2">
    <source>
        <dbReference type="PROSITE" id="PS51648"/>
    </source>
</evidence>
<sequence>MICVIYRSLKRDQTYLYVEKRGDFSRVPEELLKTFGEPQYSMMISLSERKKLANADIEKVKMALSEQGFYLQVPPPVESLINDHLASTKQ</sequence>
<dbReference type="PROSITE" id="PS51648">
    <property type="entry name" value="YCGL"/>
    <property type="match status" value="1"/>
</dbReference>
<dbReference type="SUPFAM" id="SSF160191">
    <property type="entry name" value="YcgL-like"/>
    <property type="match status" value="1"/>
</dbReference>
<feature type="domain" description="YcgL" evidence="2">
    <location>
        <begin position="1"/>
        <end position="85"/>
    </location>
</feature>
<dbReference type="HAMAP" id="MF_01866">
    <property type="entry name" value="UPF0745"/>
    <property type="match status" value="1"/>
</dbReference>
<dbReference type="InterPro" id="IPR027354">
    <property type="entry name" value="YcgL_dom"/>
</dbReference>
<dbReference type="EMBL" id="VCDP01000033">
    <property type="protein sequence ID" value="MDX7999483.1"/>
    <property type="molecule type" value="Genomic_DNA"/>
</dbReference>
<evidence type="ECO:0000313" key="3">
    <source>
        <dbReference type="EMBL" id="MDX7999483.1"/>
    </source>
</evidence>
<dbReference type="Pfam" id="PF05166">
    <property type="entry name" value="YcgL"/>
    <property type="match status" value="1"/>
</dbReference>
<protein>
    <recommendedName>
        <fullName evidence="1">YcgL domain-containing protein FE394_09780</fullName>
    </recommendedName>
</protein>
<dbReference type="InterPro" id="IPR038068">
    <property type="entry name" value="YcgL-like_sf"/>
</dbReference>
<evidence type="ECO:0000313" key="4">
    <source>
        <dbReference type="Proteomes" id="UP001271640"/>
    </source>
</evidence>
<organism evidence="3 4">
    <name type="scientific">Xenorhabdus littoralis</name>
    <dbReference type="NCBI Taxonomy" id="2582835"/>
    <lineage>
        <taxon>Bacteria</taxon>
        <taxon>Pseudomonadati</taxon>
        <taxon>Pseudomonadota</taxon>
        <taxon>Gammaproteobacteria</taxon>
        <taxon>Enterobacterales</taxon>
        <taxon>Morganellaceae</taxon>
        <taxon>Xenorhabdus</taxon>
    </lineage>
</organism>
<dbReference type="PANTHER" id="PTHR38109">
    <property type="entry name" value="PROTEIN YCGL"/>
    <property type="match status" value="1"/>
</dbReference>
<dbReference type="Proteomes" id="UP001271640">
    <property type="component" value="Unassembled WGS sequence"/>
</dbReference>
<dbReference type="RefSeq" id="WP_319926217.1">
    <property type="nucleotide sequence ID" value="NZ_VCDP01000033.1"/>
</dbReference>
<dbReference type="PANTHER" id="PTHR38109:SF1">
    <property type="entry name" value="PROTEIN YCGL"/>
    <property type="match status" value="1"/>
</dbReference>